<evidence type="ECO:0000313" key="5">
    <source>
        <dbReference type="Proteomes" id="UP000235388"/>
    </source>
</evidence>
<dbReference type="EMBL" id="PGCI01000085">
    <property type="protein sequence ID" value="PLW41840.1"/>
    <property type="molecule type" value="Genomic_DNA"/>
</dbReference>
<evidence type="ECO:0000313" key="4">
    <source>
        <dbReference type="EMBL" id="PLW44330.1"/>
    </source>
</evidence>
<dbReference type="Proteomes" id="UP000235388">
    <property type="component" value="Unassembled WGS sequence"/>
</dbReference>
<evidence type="ECO:0000256" key="1">
    <source>
        <dbReference type="SAM" id="MobiDB-lite"/>
    </source>
</evidence>
<dbReference type="EMBL" id="PGCJ01000138">
    <property type="protein sequence ID" value="PLW44330.1"/>
    <property type="molecule type" value="Genomic_DNA"/>
</dbReference>
<name>A0A2N5V2W7_9BASI</name>
<reference evidence="5 6" key="1">
    <citation type="submission" date="2017-11" db="EMBL/GenBank/DDBJ databases">
        <title>De novo assembly and phasing of dikaryotic genomes from two isolates of Puccinia coronata f. sp. avenae, the causal agent of oat crown rust.</title>
        <authorList>
            <person name="Miller M.E."/>
            <person name="Zhang Y."/>
            <person name="Omidvar V."/>
            <person name="Sperschneider J."/>
            <person name="Schwessinger B."/>
            <person name="Raley C."/>
            <person name="Palmer J.M."/>
            <person name="Garnica D."/>
            <person name="Upadhyaya N."/>
            <person name="Rathjen J."/>
            <person name="Taylor J.M."/>
            <person name="Park R.F."/>
            <person name="Dodds P.N."/>
            <person name="Hirsch C.D."/>
            <person name="Kianian S.F."/>
            <person name="Figueroa M."/>
        </authorList>
    </citation>
    <scope>NUCLEOTIDE SEQUENCE [LARGE SCALE GENOMIC DNA]</scope>
    <source>
        <strain evidence="4">12NC29</strain>
        <strain evidence="3">12SD80</strain>
    </source>
</reference>
<dbReference type="Proteomes" id="UP000235392">
    <property type="component" value="Unassembled WGS sequence"/>
</dbReference>
<feature type="region of interest" description="Disordered" evidence="1">
    <location>
        <begin position="1"/>
        <end position="30"/>
    </location>
</feature>
<evidence type="ECO:0000313" key="2">
    <source>
        <dbReference type="EMBL" id="PLW14394.1"/>
    </source>
</evidence>
<protein>
    <submittedName>
        <fullName evidence="4">Uncharacterized protein</fullName>
    </submittedName>
</protein>
<feature type="compositionally biased region" description="Polar residues" evidence="1">
    <location>
        <begin position="17"/>
        <end position="30"/>
    </location>
</feature>
<accession>A0A2N5V2W7</accession>
<dbReference type="AlphaFoldDB" id="A0A2N5V2W7"/>
<gene>
    <name evidence="4" type="ORF">PCANC_09926</name>
    <name evidence="2" type="ORF">PCANC_17457</name>
    <name evidence="3" type="ORF">PCASD_05549</name>
</gene>
<evidence type="ECO:0000313" key="3">
    <source>
        <dbReference type="EMBL" id="PLW41840.1"/>
    </source>
</evidence>
<proteinExistence type="predicted"/>
<organism evidence="4 5">
    <name type="scientific">Puccinia coronata f. sp. avenae</name>
    <dbReference type="NCBI Taxonomy" id="200324"/>
    <lineage>
        <taxon>Eukaryota</taxon>
        <taxon>Fungi</taxon>
        <taxon>Dikarya</taxon>
        <taxon>Basidiomycota</taxon>
        <taxon>Pucciniomycotina</taxon>
        <taxon>Pucciniomycetes</taxon>
        <taxon>Pucciniales</taxon>
        <taxon>Pucciniaceae</taxon>
        <taxon>Puccinia</taxon>
    </lineage>
</organism>
<feature type="compositionally biased region" description="Basic residues" evidence="1">
    <location>
        <begin position="1"/>
        <end position="16"/>
    </location>
</feature>
<comment type="caution">
    <text evidence="4">The sequence shown here is derived from an EMBL/GenBank/DDBJ whole genome shotgun (WGS) entry which is preliminary data.</text>
</comment>
<sequence length="82" mass="9427">MSRHFRLTGRVNKHSRQFSQQYITSPPSPNLSNGDFEVVENFKLNKVAVPMNTTYSFPRKIKLSNLTYPKLCHQALPAATEF</sequence>
<keyword evidence="5" id="KW-1185">Reference proteome</keyword>
<evidence type="ECO:0000313" key="6">
    <source>
        <dbReference type="Proteomes" id="UP000235392"/>
    </source>
</evidence>
<dbReference type="EMBL" id="PGCJ01000922">
    <property type="protein sequence ID" value="PLW14394.1"/>
    <property type="molecule type" value="Genomic_DNA"/>
</dbReference>